<evidence type="ECO:0000313" key="3">
    <source>
        <dbReference type="EMBL" id="WTQ78113.1"/>
    </source>
</evidence>
<dbReference type="AlphaFoldDB" id="A0AAU1M2U5"/>
<keyword evidence="1 3" id="KW-0378">Hydrolase</keyword>
<dbReference type="InterPro" id="IPR000868">
    <property type="entry name" value="Isochorismatase-like_dom"/>
</dbReference>
<feature type="domain" description="Isochorismatase-like" evidence="2">
    <location>
        <begin position="4"/>
        <end position="176"/>
    </location>
</feature>
<dbReference type="PANTHER" id="PTHR43540">
    <property type="entry name" value="PEROXYUREIDOACRYLATE/UREIDOACRYLATE AMIDOHYDROLASE-RELATED"/>
    <property type="match status" value="1"/>
</dbReference>
<dbReference type="EMBL" id="CP108169">
    <property type="protein sequence ID" value="WTQ78113.1"/>
    <property type="molecule type" value="Genomic_DNA"/>
</dbReference>
<evidence type="ECO:0000256" key="1">
    <source>
        <dbReference type="ARBA" id="ARBA00022801"/>
    </source>
</evidence>
<name>A0AAU1M2U5_9ACTN</name>
<dbReference type="GO" id="GO:0016787">
    <property type="term" value="F:hydrolase activity"/>
    <property type="evidence" value="ECO:0007669"/>
    <property type="project" value="UniProtKB-KW"/>
</dbReference>
<accession>A0AAU1M2U5</accession>
<dbReference type="PANTHER" id="PTHR43540:SF1">
    <property type="entry name" value="ISOCHORISMATASE HYDROLASE"/>
    <property type="match status" value="1"/>
</dbReference>
<dbReference type="Pfam" id="PF00857">
    <property type="entry name" value="Isochorismatase"/>
    <property type="match status" value="1"/>
</dbReference>
<dbReference type="Gene3D" id="3.40.50.850">
    <property type="entry name" value="Isochorismatase-like"/>
    <property type="match status" value="1"/>
</dbReference>
<protein>
    <submittedName>
        <fullName evidence="3">Cysteine hydrolase</fullName>
    </submittedName>
</protein>
<dbReference type="InterPro" id="IPR050272">
    <property type="entry name" value="Isochorismatase-like_hydrls"/>
</dbReference>
<proteinExistence type="predicted"/>
<reference evidence="3" key="1">
    <citation type="submission" date="2022-10" db="EMBL/GenBank/DDBJ databases">
        <title>The complete genomes of actinobacterial strains from the NBC collection.</title>
        <authorList>
            <person name="Joergensen T.S."/>
            <person name="Alvarez Arevalo M."/>
            <person name="Sterndorff E.B."/>
            <person name="Faurdal D."/>
            <person name="Vuksanovic O."/>
            <person name="Mourched A.-S."/>
            <person name="Charusanti P."/>
            <person name="Shaw S."/>
            <person name="Blin K."/>
            <person name="Weber T."/>
        </authorList>
    </citation>
    <scope>NUCLEOTIDE SEQUENCE</scope>
    <source>
        <strain evidence="3">NBC_00148</strain>
    </source>
</reference>
<dbReference type="InterPro" id="IPR036380">
    <property type="entry name" value="Isochorismatase-like_sf"/>
</dbReference>
<organism evidence="3">
    <name type="scientific">Streptomyces sp. NBC_00148</name>
    <dbReference type="NCBI Taxonomy" id="2903626"/>
    <lineage>
        <taxon>Bacteria</taxon>
        <taxon>Bacillati</taxon>
        <taxon>Actinomycetota</taxon>
        <taxon>Actinomycetes</taxon>
        <taxon>Kitasatosporales</taxon>
        <taxon>Streptomycetaceae</taxon>
        <taxon>Streptomyces</taxon>
    </lineage>
</organism>
<dbReference type="CDD" id="cd00431">
    <property type="entry name" value="cysteine_hydrolases"/>
    <property type="match status" value="1"/>
</dbReference>
<gene>
    <name evidence="3" type="ORF">OG222_35435</name>
</gene>
<evidence type="ECO:0000259" key="2">
    <source>
        <dbReference type="Pfam" id="PF00857"/>
    </source>
</evidence>
<sequence length="185" mass="19509">MPNSALLVMDVQKAIIGRVPDLDPDYTPRLARAVTAARAAGIPVVYVVVGFRAGHPETKSSPMFSSLPEDAFTDADPGAAIHPDITPEPGESIVTKKRVSAFTGSDLELVLRGAGIDHLVLTGLSTSGVVLSTLRQAADLDYRLTVLADGCADGDPEVHRVLTEKVFPHQGAILTSVDAWVSDLT</sequence>
<dbReference type="SUPFAM" id="SSF52499">
    <property type="entry name" value="Isochorismatase-like hydrolases"/>
    <property type="match status" value="1"/>
</dbReference>